<organism evidence="4 5">
    <name type="scientific">Corymbia citriodora subsp. variegata</name>
    <dbReference type="NCBI Taxonomy" id="360336"/>
    <lineage>
        <taxon>Eukaryota</taxon>
        <taxon>Viridiplantae</taxon>
        <taxon>Streptophyta</taxon>
        <taxon>Embryophyta</taxon>
        <taxon>Tracheophyta</taxon>
        <taxon>Spermatophyta</taxon>
        <taxon>Magnoliopsida</taxon>
        <taxon>eudicotyledons</taxon>
        <taxon>Gunneridae</taxon>
        <taxon>Pentapetalae</taxon>
        <taxon>rosids</taxon>
        <taxon>malvids</taxon>
        <taxon>Myrtales</taxon>
        <taxon>Myrtaceae</taxon>
        <taxon>Myrtoideae</taxon>
        <taxon>Eucalypteae</taxon>
        <taxon>Corymbia</taxon>
    </lineage>
</organism>
<evidence type="ECO:0000256" key="1">
    <source>
        <dbReference type="ARBA" id="ARBA00038242"/>
    </source>
</evidence>
<dbReference type="InterPro" id="IPR023393">
    <property type="entry name" value="START-like_dom_sf"/>
</dbReference>
<dbReference type="Gramene" id="rna-gnl|WGS:JABURB|Cocit.L1894.1">
    <property type="protein sequence ID" value="cds-KAF7848498.1"/>
    <property type="gene ID" value="gene-BT93_L1894"/>
</dbReference>
<dbReference type="Gene3D" id="3.30.530.20">
    <property type="match status" value="1"/>
</dbReference>
<evidence type="ECO:0000313" key="4">
    <source>
        <dbReference type="EMBL" id="KAF7848498.1"/>
    </source>
</evidence>
<evidence type="ECO:0000259" key="3">
    <source>
        <dbReference type="SMART" id="SM01037"/>
    </source>
</evidence>
<evidence type="ECO:0000256" key="2">
    <source>
        <dbReference type="SAM" id="MobiDB-lite"/>
    </source>
</evidence>
<dbReference type="GO" id="GO:0006952">
    <property type="term" value="P:defense response"/>
    <property type="evidence" value="ECO:0007669"/>
    <property type="project" value="InterPro"/>
</dbReference>
<comment type="similarity">
    <text evidence="1">Belongs to the MLP family.</text>
</comment>
<evidence type="ECO:0000313" key="5">
    <source>
        <dbReference type="Proteomes" id="UP000806378"/>
    </source>
</evidence>
<accession>A0A8T0CLF9</accession>
<dbReference type="Proteomes" id="UP000806378">
    <property type="component" value="Unassembled WGS sequence"/>
</dbReference>
<dbReference type="SUPFAM" id="SSF55961">
    <property type="entry name" value="Bet v1-like"/>
    <property type="match status" value="1"/>
</dbReference>
<feature type="domain" description="Bet v I/Major latex protein" evidence="3">
    <location>
        <begin position="41"/>
        <end position="190"/>
    </location>
</feature>
<dbReference type="SMART" id="SM01037">
    <property type="entry name" value="Bet_v_1"/>
    <property type="match status" value="1"/>
</dbReference>
<reference evidence="4" key="1">
    <citation type="submission" date="2020-05" db="EMBL/GenBank/DDBJ databases">
        <title>WGS assembly of Corymbia citriodora subspecies variegata.</title>
        <authorList>
            <person name="Barry K."/>
            <person name="Hundley H."/>
            <person name="Shu S."/>
            <person name="Jenkins J."/>
            <person name="Grimwood J."/>
            <person name="Baten A."/>
        </authorList>
    </citation>
    <scope>NUCLEOTIDE SEQUENCE</scope>
    <source>
        <strain evidence="4">CV2-018</strain>
    </source>
</reference>
<sequence>MQNMGMAQWEQVENSFSGQPMQTKLLSSSSGQRTQTKPLSSSSGQLTQTKCYSSSAKDLFEVYRSQPYRFPALVPADIQKVELLKGKWDKEGSQRRWTFVDDDCGTWEDKVEVINDQGMSITWTLLKGKVPQKLYSSLKVVQQFFARDNGCNATVTLVYKKTDPKGPKPDDYMDLLIRMLQAADEDLNCEQE</sequence>
<dbReference type="Pfam" id="PF00407">
    <property type="entry name" value="Bet_v_1"/>
    <property type="match status" value="1"/>
</dbReference>
<dbReference type="InterPro" id="IPR052006">
    <property type="entry name" value="MLP-like"/>
</dbReference>
<comment type="caution">
    <text evidence="4">The sequence shown here is derived from an EMBL/GenBank/DDBJ whole genome shotgun (WGS) entry which is preliminary data.</text>
</comment>
<dbReference type="PANTHER" id="PTHR31338:SF20">
    <property type="entry name" value="BET V I_MAJOR LATEX PROTEIN DOMAIN-CONTAINING PROTEIN"/>
    <property type="match status" value="1"/>
</dbReference>
<feature type="region of interest" description="Disordered" evidence="2">
    <location>
        <begin position="20"/>
        <end position="46"/>
    </location>
</feature>
<keyword evidence="5" id="KW-1185">Reference proteome</keyword>
<dbReference type="OrthoDB" id="1847301at2759"/>
<proteinExistence type="inferred from homology"/>
<dbReference type="PANTHER" id="PTHR31338">
    <property type="entry name" value="POLYKETIDE CYCLASE/DEHYDRASE AND LIPID TRANSPORT SUPERFAMILY PROTEIN"/>
    <property type="match status" value="1"/>
</dbReference>
<protein>
    <recommendedName>
        <fullName evidence="3">Bet v I/Major latex protein domain-containing protein</fullName>
    </recommendedName>
</protein>
<dbReference type="InterPro" id="IPR000916">
    <property type="entry name" value="Bet_v_I/MLP"/>
</dbReference>
<gene>
    <name evidence="4" type="ORF">BT93_L1894</name>
</gene>
<dbReference type="EMBL" id="MU090096">
    <property type="protein sequence ID" value="KAF7848498.1"/>
    <property type="molecule type" value="Genomic_DNA"/>
</dbReference>
<name>A0A8T0CLF9_CORYI</name>
<dbReference type="AlphaFoldDB" id="A0A8T0CLF9"/>